<dbReference type="InterPro" id="IPR033738">
    <property type="entry name" value="AsnB_N"/>
</dbReference>
<evidence type="ECO:0000256" key="2">
    <source>
        <dbReference type="ARBA" id="ARBA00005752"/>
    </source>
</evidence>
<keyword evidence="4 9" id="KW-0547">Nucleotide-binding</keyword>
<dbReference type="Gene3D" id="3.60.20.10">
    <property type="entry name" value="Glutamine Phosphoribosylpyrophosphate, subunit 1, domain 1"/>
    <property type="match status" value="1"/>
</dbReference>
<feature type="active site" description="For GATase activity" evidence="8">
    <location>
        <position position="2"/>
    </location>
</feature>
<dbReference type="GO" id="GO:0005829">
    <property type="term" value="C:cytosol"/>
    <property type="evidence" value="ECO:0007669"/>
    <property type="project" value="TreeGrafter"/>
</dbReference>
<keyword evidence="6 8" id="KW-0315">Glutamine amidotransferase</keyword>
<gene>
    <name evidence="11" type="primary">asnB</name>
    <name evidence="11" type="ORF">D0433_00140</name>
</gene>
<sequence>MCGIAAIYSQQSHSHGEMVLPIRRMTEAMKSRGPDADGHFIDEHIALGHRRLAILEISELGSQPMFSRTSSSHQRYVITFNGEIYNYLELNEMLAKRGVCVQSHSDTETILAMYEAFGEDCLQYLRGMFAFVLWDRVMKKLFAARDRFGQKPLLYARQNHQWIFASELKAILASGLVERKLNLTAIHDFFETGSVIQPRTMIENVYALMPAHALVIQNGQEKMWRYWKPNFYTGNTPSIAYNDAKVELRRLFTETVQKHLISDVPLGVFLSGGIDSSLIVAIMRSLGQETKTFSIGFDVGGSAYNEVQFAKKVAERYGTIHTEIILSEQEISNDLERIVEGIDQPSYDGMNSYFVSKVARQHITVALSGLGSDELFGGYTLFKFAQRLMAFRQLMALVPNAVQHLSCRLNEVVPLNLQERWVWRAIIGILGAYRTPMQIYNIRTITPKPLREKLILHKAKAEPTLREMQETALRNCHPDLHKNLIQAISFLELNFYMLNTLLRDTDAMSMANSLEVRVPFLDHVFADP</sequence>
<dbReference type="SUPFAM" id="SSF56235">
    <property type="entry name" value="N-terminal nucleophile aminohydrolases (Ntn hydrolases)"/>
    <property type="match status" value="1"/>
</dbReference>
<keyword evidence="8" id="KW-0028">Amino-acid biosynthesis</keyword>
<comment type="caution">
    <text evidence="11">The sequence shown here is derived from an EMBL/GenBank/DDBJ whole genome shotgun (WGS) entry which is preliminary data.</text>
</comment>
<reference evidence="11 12" key="1">
    <citation type="journal article" date="2011" name="ISME J.">
        <title>Community ecology of hot spring cyanobacterial mats: predominant populations and their functional potential.</title>
        <authorList>
            <person name="Klatt C.G."/>
            <person name="Wood J.M."/>
            <person name="Rusch D.B."/>
            <person name="Bateson M.M."/>
            <person name="Hamamura N."/>
            <person name="Heidelberg J.F."/>
            <person name="Grossman A.R."/>
            <person name="Bhaya D."/>
            <person name="Cohan F.M."/>
            <person name="Kuhl M."/>
            <person name="Bryant D.A."/>
            <person name="Ward D.M."/>
        </authorList>
    </citation>
    <scope>NUCLEOTIDE SEQUENCE [LARGE SCALE GENOMIC DNA]</scope>
    <source>
        <strain evidence="11">OS</strain>
    </source>
</reference>
<proteinExistence type="inferred from homology"/>
<dbReference type="AlphaFoldDB" id="A0A395M406"/>
<dbReference type="GO" id="GO:0005524">
    <property type="term" value="F:ATP binding"/>
    <property type="evidence" value="ECO:0007669"/>
    <property type="project" value="UniProtKB-KW"/>
</dbReference>
<evidence type="ECO:0000313" key="11">
    <source>
        <dbReference type="EMBL" id="RFM25476.1"/>
    </source>
</evidence>
<comment type="similarity">
    <text evidence="2">Belongs to the asparagine synthetase family.</text>
</comment>
<evidence type="ECO:0000256" key="6">
    <source>
        <dbReference type="ARBA" id="ARBA00022962"/>
    </source>
</evidence>
<organism evidence="11 12">
    <name type="scientific">Candidatus Thermochlorobacter aerophilus</name>
    <dbReference type="NCBI Taxonomy" id="1868324"/>
    <lineage>
        <taxon>Bacteria</taxon>
        <taxon>Pseudomonadati</taxon>
        <taxon>Chlorobiota</taxon>
        <taxon>Chlorobiia</taxon>
        <taxon>Chlorobiales</taxon>
        <taxon>Candidatus Thermochlorobacteriaceae</taxon>
        <taxon>Candidatus Thermochlorobacter</taxon>
    </lineage>
</organism>
<feature type="binding site" evidence="9">
    <location>
        <position position="295"/>
    </location>
    <ligand>
        <name>ATP</name>
        <dbReference type="ChEBI" id="CHEBI:30616"/>
    </ligand>
</feature>
<dbReference type="InterPro" id="IPR051786">
    <property type="entry name" value="ASN_synthetase/amidase"/>
</dbReference>
<evidence type="ECO:0000256" key="4">
    <source>
        <dbReference type="ARBA" id="ARBA00022741"/>
    </source>
</evidence>
<dbReference type="Pfam" id="PF00733">
    <property type="entry name" value="Asn_synthase"/>
    <property type="match status" value="1"/>
</dbReference>
<evidence type="ECO:0000256" key="7">
    <source>
        <dbReference type="ARBA" id="ARBA00048741"/>
    </source>
</evidence>
<dbReference type="EC" id="6.3.5.4" evidence="3"/>
<evidence type="ECO:0000313" key="12">
    <source>
        <dbReference type="Proteomes" id="UP000266389"/>
    </source>
</evidence>
<feature type="domain" description="Glutamine amidotransferase type-2" evidence="10">
    <location>
        <begin position="2"/>
        <end position="219"/>
    </location>
</feature>
<evidence type="ECO:0000259" key="10">
    <source>
        <dbReference type="PROSITE" id="PS51278"/>
    </source>
</evidence>
<dbReference type="PROSITE" id="PS51278">
    <property type="entry name" value="GATASE_TYPE_2"/>
    <property type="match status" value="1"/>
</dbReference>
<name>A0A395M406_9BACT</name>
<dbReference type="GO" id="GO:0004066">
    <property type="term" value="F:asparagine synthase (glutamine-hydrolyzing) activity"/>
    <property type="evidence" value="ECO:0007669"/>
    <property type="project" value="UniProtKB-EC"/>
</dbReference>
<evidence type="ECO:0000256" key="1">
    <source>
        <dbReference type="ARBA" id="ARBA00005187"/>
    </source>
</evidence>
<dbReference type="CDD" id="cd01991">
    <property type="entry name" value="Asn_synthase_B_C"/>
    <property type="match status" value="1"/>
</dbReference>
<dbReference type="InterPro" id="IPR014729">
    <property type="entry name" value="Rossmann-like_a/b/a_fold"/>
</dbReference>
<dbReference type="SUPFAM" id="SSF52402">
    <property type="entry name" value="Adenine nucleotide alpha hydrolases-like"/>
    <property type="match status" value="1"/>
</dbReference>
<dbReference type="EMBL" id="PHFL01000001">
    <property type="protein sequence ID" value="RFM25476.1"/>
    <property type="molecule type" value="Genomic_DNA"/>
</dbReference>
<protein>
    <recommendedName>
        <fullName evidence="3">asparagine synthase (glutamine-hydrolyzing)</fullName>
        <ecNumber evidence="3">6.3.5.4</ecNumber>
    </recommendedName>
</protein>
<dbReference type="InterPro" id="IPR029055">
    <property type="entry name" value="Ntn_hydrolases_N"/>
</dbReference>
<dbReference type="NCBIfam" id="TIGR01536">
    <property type="entry name" value="asn_synth_AEB"/>
    <property type="match status" value="1"/>
</dbReference>
<accession>A0A395M406</accession>
<dbReference type="Gene3D" id="3.40.50.620">
    <property type="entry name" value="HUPs"/>
    <property type="match status" value="1"/>
</dbReference>
<feature type="binding site" evidence="9">
    <location>
        <begin position="368"/>
        <end position="369"/>
    </location>
    <ligand>
        <name>ATP</name>
        <dbReference type="ChEBI" id="CHEBI:30616"/>
    </ligand>
</feature>
<evidence type="ECO:0000256" key="5">
    <source>
        <dbReference type="ARBA" id="ARBA00022840"/>
    </source>
</evidence>
<comment type="pathway">
    <text evidence="1">Amino-acid biosynthesis; L-asparagine biosynthesis; L-asparagine from L-aspartate (L-Gln route): step 1/1.</text>
</comment>
<dbReference type="CDD" id="cd00712">
    <property type="entry name" value="AsnB"/>
    <property type="match status" value="1"/>
</dbReference>
<comment type="catalytic activity">
    <reaction evidence="7">
        <text>L-aspartate + L-glutamine + ATP + H2O = L-asparagine + L-glutamate + AMP + diphosphate + H(+)</text>
        <dbReference type="Rhea" id="RHEA:12228"/>
        <dbReference type="ChEBI" id="CHEBI:15377"/>
        <dbReference type="ChEBI" id="CHEBI:15378"/>
        <dbReference type="ChEBI" id="CHEBI:29985"/>
        <dbReference type="ChEBI" id="CHEBI:29991"/>
        <dbReference type="ChEBI" id="CHEBI:30616"/>
        <dbReference type="ChEBI" id="CHEBI:33019"/>
        <dbReference type="ChEBI" id="CHEBI:58048"/>
        <dbReference type="ChEBI" id="CHEBI:58359"/>
        <dbReference type="ChEBI" id="CHEBI:456215"/>
        <dbReference type="EC" id="6.3.5.4"/>
    </reaction>
</comment>
<evidence type="ECO:0000256" key="9">
    <source>
        <dbReference type="PIRSR" id="PIRSR001589-2"/>
    </source>
</evidence>
<dbReference type="InterPro" id="IPR001962">
    <property type="entry name" value="Asn_synthase"/>
</dbReference>
<evidence type="ECO:0000256" key="8">
    <source>
        <dbReference type="PIRSR" id="PIRSR001589-1"/>
    </source>
</evidence>
<dbReference type="PIRSF" id="PIRSF001589">
    <property type="entry name" value="Asn_synthetase_glu-h"/>
    <property type="match status" value="1"/>
</dbReference>
<keyword evidence="11" id="KW-0436">Ligase</keyword>
<dbReference type="Proteomes" id="UP000266389">
    <property type="component" value="Unassembled WGS sequence"/>
</dbReference>
<dbReference type="InterPro" id="IPR006426">
    <property type="entry name" value="Asn_synth_AEB"/>
</dbReference>
<feature type="binding site" evidence="9">
    <location>
        <position position="106"/>
    </location>
    <ligand>
        <name>L-glutamine</name>
        <dbReference type="ChEBI" id="CHEBI:58359"/>
    </ligand>
</feature>
<dbReference type="InterPro" id="IPR017932">
    <property type="entry name" value="GATase_2_dom"/>
</dbReference>
<dbReference type="PANTHER" id="PTHR43284:SF1">
    <property type="entry name" value="ASPARAGINE SYNTHETASE"/>
    <property type="match status" value="1"/>
</dbReference>
<dbReference type="PANTHER" id="PTHR43284">
    <property type="entry name" value="ASPARAGINE SYNTHETASE (GLUTAMINE-HYDROLYZING)"/>
    <property type="match status" value="1"/>
</dbReference>
<keyword evidence="8" id="KW-0061">Asparagine biosynthesis</keyword>
<dbReference type="GO" id="GO:0006529">
    <property type="term" value="P:asparagine biosynthetic process"/>
    <property type="evidence" value="ECO:0007669"/>
    <property type="project" value="UniProtKB-KW"/>
</dbReference>
<dbReference type="Pfam" id="PF13537">
    <property type="entry name" value="GATase_7"/>
    <property type="match status" value="1"/>
</dbReference>
<evidence type="ECO:0000256" key="3">
    <source>
        <dbReference type="ARBA" id="ARBA00012737"/>
    </source>
</evidence>
<keyword evidence="5 9" id="KW-0067">ATP-binding</keyword>